<dbReference type="Pfam" id="PF13478">
    <property type="entry name" value="XdhC_C"/>
    <property type="match status" value="1"/>
</dbReference>
<evidence type="ECO:0000259" key="2">
    <source>
        <dbReference type="Pfam" id="PF13478"/>
    </source>
</evidence>
<evidence type="ECO:0000313" key="4">
    <source>
        <dbReference type="Proteomes" id="UP000183371"/>
    </source>
</evidence>
<evidence type="ECO:0000313" key="3">
    <source>
        <dbReference type="EMBL" id="SFT82029.1"/>
    </source>
</evidence>
<dbReference type="InterPro" id="IPR003777">
    <property type="entry name" value="XdhC_CoxI"/>
</dbReference>
<dbReference type="RefSeq" id="WP_054782952.1">
    <property type="nucleotide sequence ID" value="NZ_FPBD01000003.1"/>
</dbReference>
<gene>
    <name evidence="3" type="ORF">SAMN05444141_103620</name>
</gene>
<dbReference type="PANTHER" id="PTHR30388">
    <property type="entry name" value="ALDEHYDE OXIDOREDUCTASE MOLYBDENUM COFACTOR ASSEMBLY PROTEIN"/>
    <property type="match status" value="1"/>
</dbReference>
<dbReference type="Pfam" id="PF02625">
    <property type="entry name" value="XdhC_CoxI"/>
    <property type="match status" value="1"/>
</dbReference>
<dbReference type="InterPro" id="IPR052698">
    <property type="entry name" value="MoCofactor_Util/Proc"/>
</dbReference>
<dbReference type="InterPro" id="IPR027051">
    <property type="entry name" value="XdhC_Rossmann_dom"/>
</dbReference>
<protein>
    <submittedName>
        <fullName evidence="3">Xanthine dehydrogenase accessory factor</fullName>
    </submittedName>
</protein>
<dbReference type="Gene3D" id="3.40.50.720">
    <property type="entry name" value="NAD(P)-binding Rossmann-like Domain"/>
    <property type="match status" value="1"/>
</dbReference>
<name>A0A1I7B4C8_9HYPH</name>
<dbReference type="PANTHER" id="PTHR30388:SF4">
    <property type="entry name" value="MOLYBDENUM COFACTOR INSERTION CHAPERONE PAOD"/>
    <property type="match status" value="1"/>
</dbReference>
<feature type="domain" description="XdhC Rossmann" evidence="2">
    <location>
        <begin position="196"/>
        <end position="337"/>
    </location>
</feature>
<reference evidence="4" key="1">
    <citation type="submission" date="2016-10" db="EMBL/GenBank/DDBJ databases">
        <authorList>
            <person name="Varghese N."/>
            <person name="Submissions S."/>
        </authorList>
    </citation>
    <scope>NUCLEOTIDE SEQUENCE [LARGE SCALE GENOMIC DNA]</scope>
    <source>
        <strain evidence="4">DSM 17465</strain>
    </source>
</reference>
<evidence type="ECO:0000259" key="1">
    <source>
        <dbReference type="Pfam" id="PF02625"/>
    </source>
</evidence>
<feature type="domain" description="XdhC- CoxI" evidence="1">
    <location>
        <begin position="23"/>
        <end position="90"/>
    </location>
</feature>
<organism evidence="3 4">
    <name type="scientific">Pseudovibrio denitrificans</name>
    <dbReference type="NCBI Taxonomy" id="258256"/>
    <lineage>
        <taxon>Bacteria</taxon>
        <taxon>Pseudomonadati</taxon>
        <taxon>Pseudomonadota</taxon>
        <taxon>Alphaproteobacteria</taxon>
        <taxon>Hyphomicrobiales</taxon>
        <taxon>Stappiaceae</taxon>
        <taxon>Pseudovibrio</taxon>
    </lineage>
</organism>
<dbReference type="AlphaFoldDB" id="A0A1I7B4C8"/>
<accession>A0A1I7B4C8</accession>
<keyword evidence="4" id="KW-1185">Reference proteome</keyword>
<proteinExistence type="predicted"/>
<dbReference type="Proteomes" id="UP000183371">
    <property type="component" value="Unassembled WGS sequence"/>
</dbReference>
<dbReference type="EMBL" id="FPBD01000003">
    <property type="protein sequence ID" value="SFT82029.1"/>
    <property type="molecule type" value="Genomic_DNA"/>
</dbReference>
<sequence length="352" mass="37268">MSVATLPQELAQNLDVLGVAERWQDEGRQLVLATVIETWGSAPRPVGSHLIIDGNGEFEGSVSGGCVEGAVVAEAMEVLEDGKARKIEFGVADETAWRVGLSCGGKIGVYLQPLTSEADHGHIRLLNASKAQRQPVALLTNLETGLSSVMLYGDDAEDSALADAFENGVRSGKSGQVQSAAGEEYFLSMQVPATRIVVVGAVHITQALVPIAQTAGFDITIVDPRTAFASEERFPHVPLLAEWPEEVMDQLKLDPFTAVAAVTHDPKIDDLPLMEALKAGCFYVGALGSRKTHAKRCERFLAAGLSEDDLARIKAPIGLDIGAANPAEIAVAVLAEIIVTLRGTKAEQKKAG</sequence>